<sequence>MESGGSLAEQYLALIDEIVQQTLKGNIRSKEQVRSLVDQAVKRFTGEIFERSLATRISETEAQLESSLKAPRILRALKTIEGEWQKGLEDRQDANTVLAAANSLGEAPAAERSLVFATLLDPNQPNPLGRFQLNMLRRELGRMGGDLVPYQQGIIAGLASYERLEPELVSWLYGPATATVGFEDPNSGGPWPVWQKLSTGLPKLLFTVLA</sequence>
<dbReference type="AlphaFoldDB" id="A0A2W4WVH5"/>
<dbReference type="EMBL" id="QBMP01000339">
    <property type="protein sequence ID" value="PZO45899.1"/>
    <property type="molecule type" value="Genomic_DNA"/>
</dbReference>
<evidence type="ECO:0000313" key="2">
    <source>
        <dbReference type="Proteomes" id="UP000249794"/>
    </source>
</evidence>
<protein>
    <submittedName>
        <fullName evidence="1">Uncharacterized protein</fullName>
    </submittedName>
</protein>
<comment type="caution">
    <text evidence="1">The sequence shown here is derived from an EMBL/GenBank/DDBJ whole genome shotgun (WGS) entry which is preliminary data.</text>
</comment>
<feature type="non-terminal residue" evidence="1">
    <location>
        <position position="210"/>
    </location>
</feature>
<dbReference type="Proteomes" id="UP000249794">
    <property type="component" value="Unassembled WGS sequence"/>
</dbReference>
<accession>A0A2W4WVH5</accession>
<reference evidence="1 2" key="2">
    <citation type="submission" date="2018-06" db="EMBL/GenBank/DDBJ databases">
        <title>Metagenomic assembly of (sub)arctic Cyanobacteria and their associated microbiome from non-axenic cultures.</title>
        <authorList>
            <person name="Baurain D."/>
        </authorList>
    </citation>
    <scope>NUCLEOTIDE SEQUENCE [LARGE SCALE GENOMIC DNA]</scope>
    <source>
        <strain evidence="1">ULC027bin1</strain>
    </source>
</reference>
<organism evidence="1 2">
    <name type="scientific">Phormidesmis priestleyi</name>
    <dbReference type="NCBI Taxonomy" id="268141"/>
    <lineage>
        <taxon>Bacteria</taxon>
        <taxon>Bacillati</taxon>
        <taxon>Cyanobacteriota</taxon>
        <taxon>Cyanophyceae</taxon>
        <taxon>Leptolyngbyales</taxon>
        <taxon>Leptolyngbyaceae</taxon>
        <taxon>Phormidesmis</taxon>
    </lineage>
</organism>
<proteinExistence type="predicted"/>
<reference evidence="2" key="1">
    <citation type="submission" date="2018-04" db="EMBL/GenBank/DDBJ databases">
        <authorList>
            <person name="Cornet L."/>
        </authorList>
    </citation>
    <scope>NUCLEOTIDE SEQUENCE [LARGE SCALE GENOMIC DNA]</scope>
</reference>
<name>A0A2W4WVH5_9CYAN</name>
<gene>
    <name evidence="1" type="ORF">DCF15_21150</name>
</gene>
<evidence type="ECO:0000313" key="1">
    <source>
        <dbReference type="EMBL" id="PZO45899.1"/>
    </source>
</evidence>